<dbReference type="Gene3D" id="3.30.565.60">
    <property type="match status" value="1"/>
</dbReference>
<dbReference type="Proteomes" id="UP000264882">
    <property type="component" value="Chromosome"/>
</dbReference>
<gene>
    <name evidence="1" type="ORF">MHSN_01885</name>
</gene>
<proteinExistence type="predicted"/>
<accession>A0A4P1QGA0</accession>
<evidence type="ECO:0000313" key="2">
    <source>
        <dbReference type="Proteomes" id="UP000264882"/>
    </source>
</evidence>
<dbReference type="RefSeq" id="WP_119863835.1">
    <property type="nucleotide sequence ID" value="NZ_CP008748.1"/>
</dbReference>
<sequence>MNHNCSFPPVTIEALNKERSFDRRRYLNKELKEMFFKLGFIESYGLGIRRIKDALAVNDSFSRA</sequence>
<evidence type="ECO:0000313" key="1">
    <source>
        <dbReference type="EMBL" id="ASI53934.1"/>
    </source>
</evidence>
<dbReference type="InterPro" id="IPR038475">
    <property type="entry name" value="RecG_C_sf"/>
</dbReference>
<organism evidence="1 2">
    <name type="scientific">Metamycoplasma hyosynoviae</name>
    <dbReference type="NCBI Taxonomy" id="29559"/>
    <lineage>
        <taxon>Bacteria</taxon>
        <taxon>Bacillati</taxon>
        <taxon>Mycoplasmatota</taxon>
        <taxon>Mycoplasmoidales</taxon>
        <taxon>Metamycoplasmataceae</taxon>
        <taxon>Metamycoplasma</taxon>
    </lineage>
</organism>
<keyword evidence="2" id="KW-1185">Reference proteome</keyword>
<protein>
    <recommendedName>
        <fullName evidence="3">ATP-dependent DNA helicase RecG C-terminal domain-containing protein</fullName>
    </recommendedName>
</protein>
<name>A0A4P1QGA0_9BACT</name>
<dbReference type="KEGG" id="mhyv:MHSN_01885"/>
<dbReference type="EMBL" id="CP008748">
    <property type="protein sequence ID" value="ASI53934.1"/>
    <property type="molecule type" value="Genomic_DNA"/>
</dbReference>
<reference evidence="1 2" key="1">
    <citation type="submission" date="2014-06" db="EMBL/GenBank/DDBJ databases">
        <title>The Whole Genome Sequence of Mycoplasma hyosynoviae strain ATCC 27095.</title>
        <authorList>
            <person name="Calcutt M.J."/>
            <person name="Foecking M.F."/>
        </authorList>
    </citation>
    <scope>NUCLEOTIDE SEQUENCE [LARGE SCALE GENOMIC DNA]</scope>
    <source>
        <strain evidence="1 2">M60</strain>
    </source>
</reference>
<dbReference type="AlphaFoldDB" id="A0A4P1QGA0"/>
<evidence type="ECO:0008006" key="3">
    <source>
        <dbReference type="Google" id="ProtNLM"/>
    </source>
</evidence>